<protein>
    <submittedName>
        <fullName evidence="2">Uncharacterized protein</fullName>
    </submittedName>
</protein>
<comment type="caution">
    <text evidence="2">The sequence shown here is derived from an EMBL/GenBank/DDBJ whole genome shotgun (WGS) entry which is preliminary data.</text>
</comment>
<evidence type="ECO:0000313" key="3">
    <source>
        <dbReference type="Proteomes" id="UP001254257"/>
    </source>
</evidence>
<name>A0ABU3SC83_9HYPH</name>
<evidence type="ECO:0000256" key="1">
    <source>
        <dbReference type="SAM" id="Phobius"/>
    </source>
</evidence>
<keyword evidence="1" id="KW-0812">Transmembrane</keyword>
<keyword evidence="3" id="KW-1185">Reference proteome</keyword>
<gene>
    <name evidence="2" type="ORF">RKE40_21100</name>
</gene>
<reference evidence="2 3" key="1">
    <citation type="submission" date="2023-09" db="EMBL/GenBank/DDBJ databases">
        <title>Whole genome shotgun sequencing (WGS) of Bosea sp. ZW T0_25, isolated from stored onions (Allium cepa).</title>
        <authorList>
            <person name="Stoll D.A."/>
            <person name="Huch M."/>
        </authorList>
    </citation>
    <scope>NUCLEOTIDE SEQUENCE [LARGE SCALE GENOMIC DNA]</scope>
    <source>
        <strain evidence="2 3">ZW T0_25</strain>
    </source>
</reference>
<evidence type="ECO:0000313" key="2">
    <source>
        <dbReference type="EMBL" id="MDU0342403.1"/>
    </source>
</evidence>
<dbReference type="RefSeq" id="WP_316020182.1">
    <property type="nucleotide sequence ID" value="NZ_JAWDID010000039.1"/>
</dbReference>
<organism evidence="2 3">
    <name type="scientific">Bosea rubneri</name>
    <dbReference type="NCBI Taxonomy" id="3075434"/>
    <lineage>
        <taxon>Bacteria</taxon>
        <taxon>Pseudomonadati</taxon>
        <taxon>Pseudomonadota</taxon>
        <taxon>Alphaproteobacteria</taxon>
        <taxon>Hyphomicrobiales</taxon>
        <taxon>Boseaceae</taxon>
        <taxon>Bosea</taxon>
    </lineage>
</organism>
<keyword evidence="1" id="KW-1133">Transmembrane helix</keyword>
<keyword evidence="1" id="KW-0472">Membrane</keyword>
<accession>A0ABU3SC83</accession>
<proteinExistence type="predicted"/>
<dbReference type="EMBL" id="JAWDID010000039">
    <property type="protein sequence ID" value="MDU0342403.1"/>
    <property type="molecule type" value="Genomic_DNA"/>
</dbReference>
<feature type="transmembrane region" description="Helical" evidence="1">
    <location>
        <begin position="7"/>
        <end position="25"/>
    </location>
</feature>
<sequence>MVHTVRGSPLIVFIFWTYFFSPMVIGRAVGGVRTLMIALVVRGSLSLRDYPRRHRKLAQRPDRGGDLARPALLADDDQGRAAAGAAQHAAEHGQR</sequence>
<dbReference type="Proteomes" id="UP001254257">
    <property type="component" value="Unassembled WGS sequence"/>
</dbReference>